<protein>
    <recommendedName>
        <fullName evidence="2">Response regulatory domain-containing protein</fullName>
    </recommendedName>
</protein>
<sequence length="126" mass="13716">MSTGVVLCACGASGHELLERPLAQMGVRLARTKDDTLLEDVLALQPDVVVYELRESATPELGILHLMRRIAPDVQLVLVAGDESLDTQRLVRELRPVYYAVQPVDGEEIVAAVRAALALHARKAAH</sequence>
<proteinExistence type="predicted"/>
<evidence type="ECO:0000313" key="1">
    <source>
        <dbReference type="EMBL" id="HGZ43510.1"/>
    </source>
</evidence>
<evidence type="ECO:0008006" key="2">
    <source>
        <dbReference type="Google" id="ProtNLM"/>
    </source>
</evidence>
<dbReference type="EMBL" id="DSQF01000018">
    <property type="protein sequence ID" value="HGZ43510.1"/>
    <property type="molecule type" value="Genomic_DNA"/>
</dbReference>
<name>A0A832I558_UNCEI</name>
<organism evidence="1">
    <name type="scientific">Eiseniibacteriota bacterium</name>
    <dbReference type="NCBI Taxonomy" id="2212470"/>
    <lineage>
        <taxon>Bacteria</taxon>
        <taxon>Candidatus Eiseniibacteriota</taxon>
    </lineage>
</organism>
<dbReference type="Gene3D" id="3.40.50.2300">
    <property type="match status" value="1"/>
</dbReference>
<gene>
    <name evidence="1" type="ORF">ENR23_08810</name>
</gene>
<comment type="caution">
    <text evidence="1">The sequence shown here is derived from an EMBL/GenBank/DDBJ whole genome shotgun (WGS) entry which is preliminary data.</text>
</comment>
<accession>A0A832I558</accession>
<dbReference type="SUPFAM" id="SSF52172">
    <property type="entry name" value="CheY-like"/>
    <property type="match status" value="1"/>
</dbReference>
<dbReference type="InterPro" id="IPR011006">
    <property type="entry name" value="CheY-like_superfamily"/>
</dbReference>
<dbReference type="AlphaFoldDB" id="A0A832I558"/>
<reference evidence="1" key="1">
    <citation type="journal article" date="2020" name="mSystems">
        <title>Genome- and Community-Level Interaction Insights into Carbon Utilization and Element Cycling Functions of Hydrothermarchaeota in Hydrothermal Sediment.</title>
        <authorList>
            <person name="Zhou Z."/>
            <person name="Liu Y."/>
            <person name="Xu W."/>
            <person name="Pan J."/>
            <person name="Luo Z.H."/>
            <person name="Li M."/>
        </authorList>
    </citation>
    <scope>NUCLEOTIDE SEQUENCE [LARGE SCALE GENOMIC DNA]</scope>
    <source>
        <strain evidence="1">SpSt-381</strain>
    </source>
</reference>